<protein>
    <submittedName>
        <fullName evidence="1">Uncharacterized protein</fullName>
    </submittedName>
</protein>
<sequence length="187" mass="19756">MVVEVESSGGGGCGIGCREIVVEMDDDCNGGGAGTVAEGWWWNDKGSKGMLEEANGSGGSGVLVVLVIEEGCWRRMVVVVVVEDGGEWWWCGGNNDGGGMVVLKVEVVVAEKVGKLHKICDNRQRDSPMRGFHKADQSEGCLTSKCGISDHGTRTDGKVAEITVAHPILKPGTYKLRDSTSNSAIGF</sequence>
<dbReference type="Proteomes" id="UP000585474">
    <property type="component" value="Unassembled WGS sequence"/>
</dbReference>
<organism evidence="1 2">
    <name type="scientific">Actinidia rufa</name>
    <dbReference type="NCBI Taxonomy" id="165716"/>
    <lineage>
        <taxon>Eukaryota</taxon>
        <taxon>Viridiplantae</taxon>
        <taxon>Streptophyta</taxon>
        <taxon>Embryophyta</taxon>
        <taxon>Tracheophyta</taxon>
        <taxon>Spermatophyta</taxon>
        <taxon>Magnoliopsida</taxon>
        <taxon>eudicotyledons</taxon>
        <taxon>Gunneridae</taxon>
        <taxon>Pentapetalae</taxon>
        <taxon>asterids</taxon>
        <taxon>Ericales</taxon>
        <taxon>Actinidiaceae</taxon>
        <taxon>Actinidia</taxon>
    </lineage>
</organism>
<keyword evidence="2" id="KW-1185">Reference proteome</keyword>
<accession>A0A7J0GFT2</accession>
<evidence type="ECO:0000313" key="1">
    <source>
        <dbReference type="EMBL" id="GFZ09572.1"/>
    </source>
</evidence>
<reference evidence="1 2" key="1">
    <citation type="submission" date="2019-07" db="EMBL/GenBank/DDBJ databases">
        <title>De Novo Assembly of kiwifruit Actinidia rufa.</title>
        <authorList>
            <person name="Sugita-Konishi S."/>
            <person name="Sato K."/>
            <person name="Mori E."/>
            <person name="Abe Y."/>
            <person name="Kisaki G."/>
            <person name="Hamano K."/>
            <person name="Suezawa K."/>
            <person name="Otani M."/>
            <person name="Fukuda T."/>
            <person name="Manabe T."/>
            <person name="Gomi K."/>
            <person name="Tabuchi M."/>
            <person name="Akimitsu K."/>
            <person name="Kataoka I."/>
        </authorList>
    </citation>
    <scope>NUCLEOTIDE SEQUENCE [LARGE SCALE GENOMIC DNA]</scope>
    <source>
        <strain evidence="2">cv. Fuchu</strain>
    </source>
</reference>
<evidence type="ECO:0000313" key="2">
    <source>
        <dbReference type="Proteomes" id="UP000585474"/>
    </source>
</evidence>
<dbReference type="EMBL" id="BJWL01000021">
    <property type="protein sequence ID" value="GFZ09572.1"/>
    <property type="molecule type" value="Genomic_DNA"/>
</dbReference>
<proteinExistence type="predicted"/>
<gene>
    <name evidence="1" type="ORF">Acr_21g0001710</name>
</gene>
<name>A0A7J0GFT2_9ERIC</name>
<comment type="caution">
    <text evidence="1">The sequence shown here is derived from an EMBL/GenBank/DDBJ whole genome shotgun (WGS) entry which is preliminary data.</text>
</comment>
<dbReference type="AlphaFoldDB" id="A0A7J0GFT2"/>